<dbReference type="GO" id="GO:0016787">
    <property type="term" value="F:hydrolase activity"/>
    <property type="evidence" value="ECO:0007669"/>
    <property type="project" value="UniProtKB-KW"/>
</dbReference>
<keyword evidence="6 8" id="KW-0460">Magnesium</keyword>
<evidence type="ECO:0000313" key="14">
    <source>
        <dbReference type="EMBL" id="QNG48222.1"/>
    </source>
</evidence>
<protein>
    <recommendedName>
        <fullName evidence="8">Ribonuclease VapC</fullName>
        <shortName evidence="8">RNase VapC</shortName>
        <ecNumber evidence="8">3.1.-.-</ecNumber>
    </recommendedName>
    <alternativeName>
        <fullName evidence="8">Toxin VapC</fullName>
    </alternativeName>
</protein>
<comment type="function">
    <text evidence="8">Toxic component of a toxin-antitoxin (TA) system. An RNase.</text>
</comment>
<reference evidence="11" key="5">
    <citation type="submission" date="2022-09" db="EMBL/GenBank/DDBJ databases">
        <title>Intensive care unit water sources are persistently colonized with multi-drug resistant bacteria and are the site of extensive horizontal gene transfer of antibiotic resistance genes.</title>
        <authorList>
            <person name="Diorio-Toth L."/>
        </authorList>
    </citation>
    <scope>NUCLEOTIDE SEQUENCE</scope>
    <source>
        <strain evidence="11">GD03659</strain>
    </source>
</reference>
<evidence type="ECO:0000259" key="9">
    <source>
        <dbReference type="Pfam" id="PF01850"/>
    </source>
</evidence>
<dbReference type="EMBL" id="JAOCKX010000001">
    <property type="protein sequence ID" value="MDH2129573.1"/>
    <property type="molecule type" value="Genomic_DNA"/>
</dbReference>
<dbReference type="AlphaFoldDB" id="A0A0J9CWM8"/>
<evidence type="ECO:0000256" key="7">
    <source>
        <dbReference type="ARBA" id="ARBA00038093"/>
    </source>
</evidence>
<name>A0A0J9CWM8_SPHYA</name>
<feature type="binding site" evidence="8">
    <location>
        <position position="96"/>
    </location>
    <ligand>
        <name>Mg(2+)</name>
        <dbReference type="ChEBI" id="CHEBI:18420"/>
    </ligand>
</feature>
<dbReference type="InterPro" id="IPR002716">
    <property type="entry name" value="PIN_dom"/>
</dbReference>
<evidence type="ECO:0000313" key="17">
    <source>
        <dbReference type="Proteomes" id="UP000502611"/>
    </source>
</evidence>
<dbReference type="Proteomes" id="UP000502611">
    <property type="component" value="Chromosome"/>
</dbReference>
<dbReference type="Proteomes" id="UP000464086">
    <property type="component" value="Chromosome"/>
</dbReference>
<dbReference type="Pfam" id="PF01850">
    <property type="entry name" value="PIN"/>
    <property type="match status" value="1"/>
</dbReference>
<dbReference type="InterPro" id="IPR022907">
    <property type="entry name" value="VapC_family"/>
</dbReference>
<dbReference type="GO" id="GO:0090729">
    <property type="term" value="F:toxin activity"/>
    <property type="evidence" value="ECO:0007669"/>
    <property type="project" value="UniProtKB-KW"/>
</dbReference>
<comment type="similarity">
    <text evidence="7 8">Belongs to the PINc/VapC protein family.</text>
</comment>
<dbReference type="EMBL" id="CP060122">
    <property type="protein sequence ID" value="QNG48222.1"/>
    <property type="molecule type" value="Genomic_DNA"/>
</dbReference>
<keyword evidence="3 8" id="KW-0540">Nuclease</keyword>
<reference evidence="14 18" key="4">
    <citation type="submission" date="2020-07" db="EMBL/GenBank/DDBJ databases">
        <title>Whole genome sequence of Sphingobium yanoikuyae A3.</title>
        <authorList>
            <person name="Han S.-S."/>
        </authorList>
    </citation>
    <scope>NUCLEOTIDE SEQUENCE [LARGE SCALE GENOMIC DNA]</scope>
    <source>
        <strain evidence="14 18">A3</strain>
    </source>
</reference>
<dbReference type="Gene3D" id="3.40.50.1010">
    <property type="entry name" value="5'-nuclease"/>
    <property type="match status" value="1"/>
</dbReference>
<dbReference type="Proteomes" id="UP001162318">
    <property type="component" value="Unassembled WGS sequence"/>
</dbReference>
<keyword evidence="2 8" id="KW-1277">Toxin-antitoxin system</keyword>
<dbReference type="Proteomes" id="UP000515377">
    <property type="component" value="Chromosome"/>
</dbReference>
<dbReference type="EMBL" id="CP047218">
    <property type="protein sequence ID" value="QHD66517.1"/>
    <property type="molecule type" value="Genomic_DNA"/>
</dbReference>
<evidence type="ECO:0000313" key="18">
    <source>
        <dbReference type="Proteomes" id="UP000515377"/>
    </source>
</evidence>
<evidence type="ECO:0000313" key="12">
    <source>
        <dbReference type="EMBL" id="QHD66517.1"/>
    </source>
</evidence>
<organism evidence="10 15">
    <name type="scientific">Sphingobium yanoikuyae</name>
    <name type="common">Sphingomonas yanoikuyae</name>
    <dbReference type="NCBI Taxonomy" id="13690"/>
    <lineage>
        <taxon>Bacteria</taxon>
        <taxon>Pseudomonadati</taxon>
        <taxon>Pseudomonadota</taxon>
        <taxon>Alphaproteobacteria</taxon>
        <taxon>Sphingomonadales</taxon>
        <taxon>Sphingomonadaceae</taxon>
        <taxon>Sphingobium</taxon>
    </lineage>
</organism>
<dbReference type="EC" id="3.1.-.-" evidence="8"/>
<reference evidence="12 16" key="2">
    <citation type="submission" date="2019-12" db="EMBL/GenBank/DDBJ databases">
        <title>Functional and genomic insights into the Sphingobium yanoikuyae YC-JY1, a bacterium efficiently degrading bisphenol A.</title>
        <authorList>
            <person name="Jia Y."/>
            <person name="Li X."/>
            <person name="Wang J."/>
            <person name="Eltoukhy A."/>
            <person name="Lamraoui I."/>
            <person name="Yan Y."/>
        </authorList>
    </citation>
    <scope>NUCLEOTIDE SEQUENCE [LARGE SCALE GENOMIC DNA]</scope>
    <source>
        <strain evidence="12 16">YC-JY1</strain>
    </source>
</reference>
<evidence type="ECO:0000313" key="11">
    <source>
        <dbReference type="EMBL" id="MDH2129573.1"/>
    </source>
</evidence>
<proteinExistence type="inferred from homology"/>
<keyword evidence="5 8" id="KW-0378">Hydrolase</keyword>
<gene>
    <name evidence="8" type="primary">vapC</name>
    <name evidence="10" type="ORF">BV87_12825</name>
    <name evidence="12" type="ORF">GS397_05140</name>
    <name evidence="14" type="ORF">H3V42_11980</name>
    <name evidence="13" type="ORF">HH800_08365</name>
    <name evidence="11" type="ORF">N5J77_00435</name>
</gene>
<evidence type="ECO:0000256" key="5">
    <source>
        <dbReference type="ARBA" id="ARBA00022801"/>
    </source>
</evidence>
<dbReference type="PANTHER" id="PTHR33653">
    <property type="entry name" value="RIBONUCLEASE VAPC2"/>
    <property type="match status" value="1"/>
</dbReference>
<dbReference type="EMBL" id="CP020925">
    <property type="protein sequence ID" value="ATP19193.1"/>
    <property type="molecule type" value="Genomic_DNA"/>
</dbReference>
<dbReference type="PANTHER" id="PTHR33653:SF1">
    <property type="entry name" value="RIBONUCLEASE VAPC2"/>
    <property type="match status" value="1"/>
</dbReference>
<dbReference type="SUPFAM" id="SSF88723">
    <property type="entry name" value="PIN domain-like"/>
    <property type="match status" value="1"/>
</dbReference>
<sequence>MFLLDTNILSDLIRQPDGMVAHAIADVGEDAVATSIIVAGELRYGAEKRGSPRLKSKIEDLLSLIAVLPLKDDADACYGRLRADLERRGTPIGANDMLIAAHALAIGATLVTDNIREFERVDGLQLVNWLRTT</sequence>
<dbReference type="HAMAP" id="MF_00265">
    <property type="entry name" value="VapC_Nob1"/>
    <property type="match status" value="1"/>
</dbReference>
<dbReference type="GO" id="GO:0000287">
    <property type="term" value="F:magnesium ion binding"/>
    <property type="evidence" value="ECO:0007669"/>
    <property type="project" value="UniProtKB-UniRule"/>
</dbReference>
<comment type="cofactor">
    <cofactor evidence="1 8">
        <name>Mg(2+)</name>
        <dbReference type="ChEBI" id="CHEBI:18420"/>
    </cofactor>
</comment>
<evidence type="ECO:0000313" key="16">
    <source>
        <dbReference type="Proteomes" id="UP000464086"/>
    </source>
</evidence>
<keyword evidence="4 8" id="KW-0479">Metal-binding</keyword>
<keyword evidence="8" id="KW-0800">Toxin</keyword>
<dbReference type="InterPro" id="IPR050556">
    <property type="entry name" value="Type_II_TA_system_RNase"/>
</dbReference>
<evidence type="ECO:0000256" key="8">
    <source>
        <dbReference type="HAMAP-Rule" id="MF_00265"/>
    </source>
</evidence>
<dbReference type="Proteomes" id="UP000037029">
    <property type="component" value="Chromosome"/>
</dbReference>
<dbReference type="InterPro" id="IPR029060">
    <property type="entry name" value="PIN-like_dom_sf"/>
</dbReference>
<evidence type="ECO:0000256" key="6">
    <source>
        <dbReference type="ARBA" id="ARBA00022842"/>
    </source>
</evidence>
<dbReference type="EMBL" id="CP053021">
    <property type="protein sequence ID" value="QJR02205.1"/>
    <property type="molecule type" value="Genomic_DNA"/>
</dbReference>
<reference evidence="13 17" key="3">
    <citation type="submission" date="2020-04" db="EMBL/GenBank/DDBJ databases">
        <title>The Whole Genome Analysis of High salt-tolerant Sphingobium yanoikuyae YC-XJ2 with Aryl organophosphorus flame retardants (aryl-OPFRs)-degrading capacity and characteristics of Related phosphotriesterase.</title>
        <authorList>
            <person name="Li X."/>
        </authorList>
    </citation>
    <scope>NUCLEOTIDE SEQUENCE [LARGE SCALE GENOMIC DNA]</scope>
    <source>
        <strain evidence="13 17">YC-XJ2</strain>
    </source>
</reference>
<evidence type="ECO:0000313" key="13">
    <source>
        <dbReference type="EMBL" id="QJR02205.1"/>
    </source>
</evidence>
<feature type="domain" description="PIN" evidence="9">
    <location>
        <begin position="3"/>
        <end position="123"/>
    </location>
</feature>
<reference evidence="10 15" key="1">
    <citation type="submission" date="2017-04" db="EMBL/GenBank/DDBJ databases">
        <title>Characterization, genome and methylation analysis of a phthalic acid esters degrading strain Sphingobium yanoikuyae SHJ.</title>
        <authorList>
            <person name="Feng L."/>
        </authorList>
    </citation>
    <scope>NUCLEOTIDE SEQUENCE [LARGE SCALE GENOMIC DNA]</scope>
    <source>
        <strain evidence="10 15">SHJ</strain>
    </source>
</reference>
<evidence type="ECO:0000256" key="2">
    <source>
        <dbReference type="ARBA" id="ARBA00022649"/>
    </source>
</evidence>
<evidence type="ECO:0000313" key="15">
    <source>
        <dbReference type="Proteomes" id="UP000037029"/>
    </source>
</evidence>
<evidence type="ECO:0000313" key="10">
    <source>
        <dbReference type="EMBL" id="ATP19193.1"/>
    </source>
</evidence>
<dbReference type="RefSeq" id="WP_048938827.1">
    <property type="nucleotide sequence ID" value="NZ_CP020925.1"/>
</dbReference>
<evidence type="ECO:0000256" key="3">
    <source>
        <dbReference type="ARBA" id="ARBA00022722"/>
    </source>
</evidence>
<dbReference type="CDD" id="cd18748">
    <property type="entry name" value="PIN_VapC4-5_FitB-like"/>
    <property type="match status" value="1"/>
</dbReference>
<evidence type="ECO:0000256" key="4">
    <source>
        <dbReference type="ARBA" id="ARBA00022723"/>
    </source>
</evidence>
<dbReference type="GO" id="GO:0004540">
    <property type="term" value="F:RNA nuclease activity"/>
    <property type="evidence" value="ECO:0007669"/>
    <property type="project" value="InterPro"/>
</dbReference>
<evidence type="ECO:0000256" key="1">
    <source>
        <dbReference type="ARBA" id="ARBA00001946"/>
    </source>
</evidence>
<accession>A0A0J9CWM8</accession>
<feature type="binding site" evidence="8">
    <location>
        <position position="5"/>
    </location>
    <ligand>
        <name>Mg(2+)</name>
        <dbReference type="ChEBI" id="CHEBI:18420"/>
    </ligand>
</feature>